<sequence>MTDFKPFGSLRSVIDGVKGRFHRTLPRFGSVVVIRREVLARFREALARFSFDLGVIWWN</sequence>
<organism evidence="1 2">
    <name type="scientific">Solanum commersonii</name>
    <name type="common">Commerson's wild potato</name>
    <name type="synonym">Commerson's nightshade</name>
    <dbReference type="NCBI Taxonomy" id="4109"/>
    <lineage>
        <taxon>Eukaryota</taxon>
        <taxon>Viridiplantae</taxon>
        <taxon>Streptophyta</taxon>
        <taxon>Embryophyta</taxon>
        <taxon>Tracheophyta</taxon>
        <taxon>Spermatophyta</taxon>
        <taxon>Magnoliopsida</taxon>
        <taxon>eudicotyledons</taxon>
        <taxon>Gunneridae</taxon>
        <taxon>Pentapetalae</taxon>
        <taxon>asterids</taxon>
        <taxon>lamiids</taxon>
        <taxon>Solanales</taxon>
        <taxon>Solanaceae</taxon>
        <taxon>Solanoideae</taxon>
        <taxon>Solaneae</taxon>
        <taxon>Solanum</taxon>
    </lineage>
</organism>
<reference evidence="1 2" key="1">
    <citation type="submission" date="2020-09" db="EMBL/GenBank/DDBJ databases">
        <title>De no assembly of potato wild relative species, Solanum commersonii.</title>
        <authorList>
            <person name="Cho K."/>
        </authorList>
    </citation>
    <scope>NUCLEOTIDE SEQUENCE [LARGE SCALE GENOMIC DNA]</scope>
    <source>
        <strain evidence="1">LZ3.2</strain>
        <tissue evidence="1">Leaf</tissue>
    </source>
</reference>
<evidence type="ECO:0000313" key="2">
    <source>
        <dbReference type="Proteomes" id="UP000824120"/>
    </source>
</evidence>
<keyword evidence="2" id="KW-1185">Reference proteome</keyword>
<dbReference type="AlphaFoldDB" id="A0A9J5Z9I7"/>
<evidence type="ECO:0000313" key="1">
    <source>
        <dbReference type="EMBL" id="KAG5607606.1"/>
    </source>
</evidence>
<dbReference type="EMBL" id="JACXVP010000005">
    <property type="protein sequence ID" value="KAG5607606.1"/>
    <property type="molecule type" value="Genomic_DNA"/>
</dbReference>
<accession>A0A9J5Z9I7</accession>
<proteinExistence type="predicted"/>
<dbReference type="Proteomes" id="UP000824120">
    <property type="component" value="Chromosome 5"/>
</dbReference>
<gene>
    <name evidence="1" type="ORF">H5410_029098</name>
</gene>
<name>A0A9J5Z9I7_SOLCO</name>
<protein>
    <submittedName>
        <fullName evidence="1">Uncharacterized protein</fullName>
    </submittedName>
</protein>
<comment type="caution">
    <text evidence="1">The sequence shown here is derived from an EMBL/GenBank/DDBJ whole genome shotgun (WGS) entry which is preliminary data.</text>
</comment>